<reference evidence="1 2" key="1">
    <citation type="journal article" date="2014" name="Environ. Microbiol.">
        <title>Comparative genomics of the marine bacterial genus Glaciecola reveals the high degree of genomic diversity and genomic characteristic for cold adaptation.</title>
        <authorList>
            <person name="Qin Q.L."/>
            <person name="Xie B.B."/>
            <person name="Yu Y."/>
            <person name="Shu Y.L."/>
            <person name="Rong J.C."/>
            <person name="Zhang Y.J."/>
            <person name="Zhao D.L."/>
            <person name="Chen X.L."/>
            <person name="Zhang X.Y."/>
            <person name="Chen B."/>
            <person name="Zhou B.C."/>
            <person name="Zhang Y.Z."/>
        </authorList>
    </citation>
    <scope>NUCLEOTIDE SEQUENCE [LARGE SCALE GENOMIC DNA]</scope>
    <source>
        <strain evidence="1 2">NO2</strain>
    </source>
</reference>
<evidence type="ECO:0000313" key="1">
    <source>
        <dbReference type="EMBL" id="GAC03237.1"/>
    </source>
</evidence>
<sequence>MPFVGSVGTAVEGFIMVFTCQVKVNLASRACFVDLSVTK</sequence>
<gene>
    <name evidence="1" type="ORF">GAGA_0372</name>
</gene>
<protein>
    <submittedName>
        <fullName evidence="1">Uncharacterized protein</fullName>
    </submittedName>
</protein>
<dbReference type="EMBL" id="BAEK01000006">
    <property type="protein sequence ID" value="GAC03237.1"/>
    <property type="molecule type" value="Genomic_DNA"/>
</dbReference>
<evidence type="ECO:0000313" key="2">
    <source>
        <dbReference type="Proteomes" id="UP000008372"/>
    </source>
</evidence>
<organism evidence="1 2">
    <name type="scientific">Paraglaciecola agarilytica NO2</name>
    <dbReference type="NCBI Taxonomy" id="1125747"/>
    <lineage>
        <taxon>Bacteria</taxon>
        <taxon>Pseudomonadati</taxon>
        <taxon>Pseudomonadota</taxon>
        <taxon>Gammaproteobacteria</taxon>
        <taxon>Alteromonadales</taxon>
        <taxon>Alteromonadaceae</taxon>
        <taxon>Paraglaciecola</taxon>
    </lineage>
</organism>
<comment type="caution">
    <text evidence="1">The sequence shown here is derived from an EMBL/GenBank/DDBJ whole genome shotgun (WGS) entry which is preliminary data.</text>
</comment>
<name>A0ABQ0I1R3_9ALTE</name>
<dbReference type="Proteomes" id="UP000008372">
    <property type="component" value="Unassembled WGS sequence"/>
</dbReference>
<proteinExistence type="predicted"/>
<keyword evidence="2" id="KW-1185">Reference proteome</keyword>
<accession>A0ABQ0I1R3</accession>